<comment type="similarity">
    <text evidence="5 12">Belongs to the SAICAR synthetase family.</text>
</comment>
<dbReference type="GO" id="GO:0006189">
    <property type="term" value="P:'de novo' IMP biosynthetic process"/>
    <property type="evidence" value="ECO:0007669"/>
    <property type="project" value="UniProtKB-UniRule"/>
</dbReference>
<evidence type="ECO:0000256" key="6">
    <source>
        <dbReference type="ARBA" id="ARBA00022598"/>
    </source>
</evidence>
<dbReference type="NCBIfam" id="TIGR00081">
    <property type="entry name" value="purC"/>
    <property type="match status" value="1"/>
</dbReference>
<dbReference type="InterPro" id="IPR013815">
    <property type="entry name" value="ATP_grasp_subdomain_1"/>
</dbReference>
<dbReference type="InterPro" id="IPR020559">
    <property type="entry name" value="PRibGlycinamide_synth_CS"/>
</dbReference>
<dbReference type="InterPro" id="IPR011761">
    <property type="entry name" value="ATP-grasp"/>
</dbReference>
<dbReference type="Pfam" id="PF01071">
    <property type="entry name" value="GARS_A"/>
    <property type="match status" value="1"/>
</dbReference>
<dbReference type="InterPro" id="IPR018236">
    <property type="entry name" value="SAICAR_synthetase_CS"/>
</dbReference>
<dbReference type="GO" id="GO:0009113">
    <property type="term" value="P:purine nucleobase biosynthetic process"/>
    <property type="evidence" value="ECO:0007669"/>
    <property type="project" value="InterPro"/>
</dbReference>
<dbReference type="Gene3D" id="3.30.200.20">
    <property type="entry name" value="Phosphorylase Kinase, domain 1"/>
    <property type="match status" value="1"/>
</dbReference>
<evidence type="ECO:0000256" key="3">
    <source>
        <dbReference type="ARBA" id="ARBA00004672"/>
    </source>
</evidence>
<dbReference type="Gene3D" id="3.30.470.20">
    <property type="entry name" value="ATP-grasp fold, B domain"/>
    <property type="match status" value="2"/>
</dbReference>
<keyword evidence="6 12" id="KW-0436">Ligase</keyword>
<reference evidence="15 16" key="1">
    <citation type="submission" date="2019-03" db="EMBL/GenBank/DDBJ databases">
        <title>Genomics of glacier-inhabiting Cryobacterium strains.</title>
        <authorList>
            <person name="Liu Q."/>
            <person name="Xin Y.-H."/>
        </authorList>
    </citation>
    <scope>NUCLEOTIDE SEQUENCE [LARGE SCALE GENOMIC DNA]</scope>
    <source>
        <strain evidence="15 16">Sr36</strain>
    </source>
</reference>
<dbReference type="InterPro" id="IPR011054">
    <property type="entry name" value="Rudment_hybrid_motif"/>
</dbReference>
<dbReference type="HAMAP" id="MF_00138">
    <property type="entry name" value="GARS"/>
    <property type="match status" value="1"/>
</dbReference>
<dbReference type="InterPro" id="IPR037123">
    <property type="entry name" value="PRibGlycinamide_synth_C_sf"/>
</dbReference>
<dbReference type="OrthoDB" id="9807240at2"/>
<dbReference type="CDD" id="cd01414">
    <property type="entry name" value="SAICAR_synt_Sc"/>
    <property type="match status" value="1"/>
</dbReference>
<comment type="pathway">
    <text evidence="3 12">Purine metabolism; IMP biosynthesis via de novo pathway; 5-amino-1-(5-phospho-D-ribosyl)imidazole-4-carboxamide from 5-amino-1-(5-phospho-D-ribosyl)imidazole-4-carboxylate: step 1/2.</text>
</comment>
<dbReference type="InterPro" id="IPR016185">
    <property type="entry name" value="PreATP-grasp_dom_sf"/>
</dbReference>
<evidence type="ECO:0000256" key="10">
    <source>
        <dbReference type="ARBA" id="ARBA00038345"/>
    </source>
</evidence>
<evidence type="ECO:0000256" key="1">
    <source>
        <dbReference type="ARBA" id="ARBA00001936"/>
    </source>
</evidence>
<dbReference type="SUPFAM" id="SSF52440">
    <property type="entry name" value="PreATP-grasp domain"/>
    <property type="match status" value="1"/>
</dbReference>
<dbReference type="NCBIfam" id="NF010568">
    <property type="entry name" value="PRK13961.1"/>
    <property type="match status" value="1"/>
</dbReference>
<keyword evidence="16" id="KW-1185">Reference proteome</keyword>
<dbReference type="SMART" id="SM01209">
    <property type="entry name" value="GARS_A"/>
    <property type="match status" value="1"/>
</dbReference>
<dbReference type="GO" id="GO:0004639">
    <property type="term" value="F:phosphoribosylaminoimidazolesuccinocarboxamide synthase activity"/>
    <property type="evidence" value="ECO:0007669"/>
    <property type="project" value="UniProtKB-UniRule"/>
</dbReference>
<dbReference type="SMART" id="SM01210">
    <property type="entry name" value="GARS_C"/>
    <property type="match status" value="1"/>
</dbReference>
<dbReference type="HAMAP" id="MF_00137">
    <property type="entry name" value="SAICAR_synth"/>
    <property type="match status" value="1"/>
</dbReference>
<dbReference type="PROSITE" id="PS00184">
    <property type="entry name" value="GARS"/>
    <property type="match status" value="1"/>
</dbReference>
<comment type="catalytic activity">
    <reaction evidence="11 12">
        <text>5-amino-1-(5-phospho-D-ribosyl)imidazole-4-carboxylate + L-aspartate + ATP = (2S)-2-[5-amino-1-(5-phospho-beta-D-ribosyl)imidazole-4-carboxamido]succinate + ADP + phosphate + 2 H(+)</text>
        <dbReference type="Rhea" id="RHEA:22628"/>
        <dbReference type="ChEBI" id="CHEBI:15378"/>
        <dbReference type="ChEBI" id="CHEBI:29991"/>
        <dbReference type="ChEBI" id="CHEBI:30616"/>
        <dbReference type="ChEBI" id="CHEBI:43474"/>
        <dbReference type="ChEBI" id="CHEBI:58443"/>
        <dbReference type="ChEBI" id="CHEBI:77657"/>
        <dbReference type="ChEBI" id="CHEBI:456216"/>
        <dbReference type="EC" id="6.3.2.6"/>
    </reaction>
</comment>
<comment type="cofactor">
    <cofactor evidence="1">
        <name>Mn(2+)</name>
        <dbReference type="ChEBI" id="CHEBI:29035"/>
    </cofactor>
</comment>
<evidence type="ECO:0000256" key="4">
    <source>
        <dbReference type="ARBA" id="ARBA00005174"/>
    </source>
</evidence>
<evidence type="ECO:0000313" key="15">
    <source>
        <dbReference type="EMBL" id="TFD64414.1"/>
    </source>
</evidence>
<dbReference type="InterPro" id="IPR028923">
    <property type="entry name" value="SAICAR_synt/ADE2_N"/>
</dbReference>
<sequence length="735" mass="77635">MKILVLGSGAREHAIITALLREQPRPGIECAPGNAGIAAEVPVVALDPNDPVAVTDYALLHSVELVVIGPEAPLVAGVADALRARGIAVFGPDRAAAALEGSKTFAKRIMDEAGVPTGRAVRAGTLAEAETALDDFGAPYVVKADGLAAGKGVLVTADRDAAIIHATYWLEHGSVLIEEFLDGQEISLFLLSDGEHVLPLSPAQDYKRALDHDAGPNTGGMGAYSPLPWLDTEFGSENAFVDEIIETVALPTVRQLAAEGTPFVGLLYCGLILTDAGIRVIEFNARFGDPETQVVLPRLVTPLSGLLLAAATGALGALPRPVFSPAVAVTVVLASENYPETPLVGREITGLDAALAVDGITIAHAATRVEGGTLVSTGGRVLSVVAVGDSFAEARARAYDALGRITLTGAHFRTDIAARVASEHESSASVAALDGWTPVYSGKVRDLYIETPTSASTDAPSLQTASRVLVVASDRVSAFDHVLEPGIPGKGELLTTLSLWWFDRLTDVPNHLVADHELVGSTVREVVPASVAGRTMLCRTLDMYPIECVVRGYLTGSGWKEYLETQSVCGIALPAGLQNGDRLPEPIYTPAWKAPMGQHDENISFARTAELVGPTIAAELRDLSLALFATAGAIAEQAGVILADTKFEFGADRHTGVTVLADEVLTSDSSRYWDAEVWRTGTTPETRMASFDKQIVRNWLSAHWDGAGIPPELPTEIVEQTAARYRELLERLTGA</sequence>
<accession>A0A4R9AL48</accession>
<organism evidence="15 16">
    <name type="scientific">Cryobacterium ruanii</name>
    <dbReference type="NCBI Taxonomy" id="1259197"/>
    <lineage>
        <taxon>Bacteria</taxon>
        <taxon>Bacillati</taxon>
        <taxon>Actinomycetota</taxon>
        <taxon>Actinomycetes</taxon>
        <taxon>Micrococcales</taxon>
        <taxon>Microbacteriaceae</taxon>
        <taxon>Cryobacterium</taxon>
    </lineage>
</organism>
<dbReference type="GO" id="GO:0004637">
    <property type="term" value="F:phosphoribosylamine-glycine ligase activity"/>
    <property type="evidence" value="ECO:0007669"/>
    <property type="project" value="UniProtKB-UniRule"/>
</dbReference>
<dbReference type="Gene3D" id="3.30.1490.20">
    <property type="entry name" value="ATP-grasp fold, A domain"/>
    <property type="match status" value="1"/>
</dbReference>
<keyword evidence="8 12" id="KW-0658">Purine biosynthesis</keyword>
<comment type="pathway">
    <text evidence="4 13">Purine metabolism; IMP biosynthesis via de novo pathway; N(1)-(5-phospho-D-ribosyl)glycinamide from 5-phospho-alpha-D-ribose 1-diphosphate: step 2/2.</text>
</comment>
<keyword evidence="7 12" id="KW-0547">Nucleotide-binding</keyword>
<dbReference type="Gene3D" id="3.40.50.20">
    <property type="match status" value="1"/>
</dbReference>
<dbReference type="PROSITE" id="PS50975">
    <property type="entry name" value="ATP_GRASP"/>
    <property type="match status" value="1"/>
</dbReference>
<name>A0A4R9AL48_9MICO</name>
<dbReference type="SUPFAM" id="SSF56059">
    <property type="entry name" value="Glutathione synthetase ATP-binding domain-like"/>
    <property type="match status" value="1"/>
</dbReference>
<proteinExistence type="inferred from homology"/>
<dbReference type="Pfam" id="PF02843">
    <property type="entry name" value="GARS_C"/>
    <property type="match status" value="1"/>
</dbReference>
<evidence type="ECO:0000256" key="5">
    <source>
        <dbReference type="ARBA" id="ARBA00010190"/>
    </source>
</evidence>
<evidence type="ECO:0000256" key="11">
    <source>
        <dbReference type="ARBA" id="ARBA00048475"/>
    </source>
</evidence>
<evidence type="ECO:0000256" key="7">
    <source>
        <dbReference type="ARBA" id="ARBA00022741"/>
    </source>
</evidence>
<dbReference type="PROSITE" id="PS01058">
    <property type="entry name" value="SAICAR_SYNTHETASE_2"/>
    <property type="match status" value="1"/>
</dbReference>
<dbReference type="SUPFAM" id="SSF56104">
    <property type="entry name" value="SAICAR synthase-like"/>
    <property type="match status" value="1"/>
</dbReference>
<dbReference type="UniPathway" id="UPA00074">
    <property type="reaction ID" value="UER00125"/>
</dbReference>
<dbReference type="Pfam" id="PF02844">
    <property type="entry name" value="GARS_N"/>
    <property type="match status" value="1"/>
</dbReference>
<gene>
    <name evidence="13 15" type="primary">purD</name>
    <name evidence="12" type="synonym">purC</name>
    <name evidence="15" type="ORF">E3T47_13230</name>
</gene>
<keyword evidence="9 12" id="KW-0067">ATP-binding</keyword>
<dbReference type="InterPro" id="IPR020560">
    <property type="entry name" value="PRibGlycinamide_synth_C-dom"/>
</dbReference>
<dbReference type="InterPro" id="IPR020561">
    <property type="entry name" value="PRibGlycinamid_synth_ATP-grasp"/>
</dbReference>
<protein>
    <recommendedName>
        <fullName evidence="12 13">Multifunctional fusion protein</fullName>
    </recommendedName>
    <domain>
        <recommendedName>
            <fullName evidence="13">Phosphoribosylamine--glycine ligase</fullName>
            <ecNumber evidence="13">6.3.4.13</ecNumber>
        </recommendedName>
        <alternativeName>
            <fullName evidence="13">GARS</fullName>
        </alternativeName>
        <alternativeName>
            <fullName evidence="13">Glycinamide ribonucleotide synthetase</fullName>
        </alternativeName>
        <alternativeName>
            <fullName evidence="13">Phosphoribosylglycinamide synthetase</fullName>
        </alternativeName>
    </domain>
    <domain>
        <recommendedName>
            <fullName evidence="12">Phosphoribosylaminoimidazole-succinocarboxamide synthase</fullName>
            <ecNumber evidence="12">6.3.2.6</ecNumber>
        </recommendedName>
        <alternativeName>
            <fullName evidence="12">SAICAR synthetase</fullName>
        </alternativeName>
    </domain>
</protein>
<dbReference type="EC" id="6.3.4.13" evidence="13"/>
<dbReference type="RefSeq" id="WP_134556493.1">
    <property type="nucleotide sequence ID" value="NZ_SOHK01000017.1"/>
</dbReference>
<dbReference type="AlphaFoldDB" id="A0A4R9AL48"/>
<dbReference type="Pfam" id="PF01259">
    <property type="entry name" value="SAICAR_synt"/>
    <property type="match status" value="1"/>
</dbReference>
<dbReference type="SUPFAM" id="SSF51246">
    <property type="entry name" value="Rudiment single hybrid motif"/>
    <property type="match status" value="1"/>
</dbReference>
<evidence type="ECO:0000259" key="14">
    <source>
        <dbReference type="PROSITE" id="PS50975"/>
    </source>
</evidence>
<dbReference type="EMBL" id="SOHK01000017">
    <property type="protein sequence ID" value="TFD64414.1"/>
    <property type="molecule type" value="Genomic_DNA"/>
</dbReference>
<comment type="caution">
    <text evidence="15">The sequence shown here is derived from an EMBL/GenBank/DDBJ whole genome shotgun (WGS) entry which is preliminary data.</text>
</comment>
<dbReference type="Proteomes" id="UP000298154">
    <property type="component" value="Unassembled WGS sequence"/>
</dbReference>
<dbReference type="PANTHER" id="PTHR43472">
    <property type="entry name" value="PHOSPHORIBOSYLAMINE--GLYCINE LIGASE"/>
    <property type="match status" value="1"/>
</dbReference>
<dbReference type="GO" id="GO:0005524">
    <property type="term" value="F:ATP binding"/>
    <property type="evidence" value="ECO:0007669"/>
    <property type="project" value="UniProtKB-UniRule"/>
</dbReference>
<dbReference type="NCBIfam" id="TIGR00877">
    <property type="entry name" value="purD"/>
    <property type="match status" value="1"/>
</dbReference>
<dbReference type="InterPro" id="IPR001636">
    <property type="entry name" value="SAICAR_synth"/>
</dbReference>
<evidence type="ECO:0000256" key="2">
    <source>
        <dbReference type="ARBA" id="ARBA00001946"/>
    </source>
</evidence>
<evidence type="ECO:0000256" key="9">
    <source>
        <dbReference type="ARBA" id="ARBA00022840"/>
    </source>
</evidence>
<evidence type="ECO:0000256" key="8">
    <source>
        <dbReference type="ARBA" id="ARBA00022755"/>
    </source>
</evidence>
<evidence type="ECO:0000256" key="13">
    <source>
        <dbReference type="HAMAP-Rule" id="MF_00138"/>
    </source>
</evidence>
<comment type="cofactor">
    <cofactor evidence="2">
        <name>Mg(2+)</name>
        <dbReference type="ChEBI" id="CHEBI:18420"/>
    </cofactor>
</comment>
<dbReference type="PANTHER" id="PTHR43472:SF1">
    <property type="entry name" value="PHOSPHORIBOSYLAMINE--GLYCINE LIGASE, CHLOROPLASTIC"/>
    <property type="match status" value="1"/>
</dbReference>
<dbReference type="InterPro" id="IPR000115">
    <property type="entry name" value="PRibGlycinamide_synth"/>
</dbReference>
<dbReference type="PROSITE" id="PS01057">
    <property type="entry name" value="SAICAR_SYNTHETASE_1"/>
    <property type="match status" value="1"/>
</dbReference>
<dbReference type="InterPro" id="IPR020562">
    <property type="entry name" value="PRibGlycinamide_synth_N"/>
</dbReference>
<feature type="domain" description="ATP-grasp" evidence="14">
    <location>
        <begin position="107"/>
        <end position="312"/>
    </location>
</feature>
<evidence type="ECO:0000256" key="12">
    <source>
        <dbReference type="HAMAP-Rule" id="MF_00137"/>
    </source>
</evidence>
<evidence type="ECO:0000313" key="16">
    <source>
        <dbReference type="Proteomes" id="UP000298154"/>
    </source>
</evidence>
<dbReference type="EC" id="6.3.2.6" evidence="12"/>
<dbReference type="Gene3D" id="3.90.600.10">
    <property type="entry name" value="Phosphoribosylglycinamide synthetase, C-terminal domain"/>
    <property type="match status" value="1"/>
</dbReference>
<dbReference type="GO" id="GO:0046872">
    <property type="term" value="F:metal ion binding"/>
    <property type="evidence" value="ECO:0007669"/>
    <property type="project" value="InterPro"/>
</dbReference>
<comment type="similarity">
    <text evidence="10 13">Belongs to the GARS family.</text>
</comment>
<comment type="catalytic activity">
    <reaction evidence="13">
        <text>5-phospho-beta-D-ribosylamine + glycine + ATP = N(1)-(5-phospho-beta-D-ribosyl)glycinamide + ADP + phosphate + H(+)</text>
        <dbReference type="Rhea" id="RHEA:17453"/>
        <dbReference type="ChEBI" id="CHEBI:15378"/>
        <dbReference type="ChEBI" id="CHEBI:30616"/>
        <dbReference type="ChEBI" id="CHEBI:43474"/>
        <dbReference type="ChEBI" id="CHEBI:57305"/>
        <dbReference type="ChEBI" id="CHEBI:58681"/>
        <dbReference type="ChEBI" id="CHEBI:143788"/>
        <dbReference type="ChEBI" id="CHEBI:456216"/>
        <dbReference type="EC" id="6.3.4.13"/>
    </reaction>
</comment>